<sequence>MGWVSVLIAGVSAGIAFGAVVVALRANKIAKDGNQIAQRAQGTAVDANRLAVQANEIARDANLIAQRSVNIAEDQTDYIWAVKFDHDKSVAVVRNDSRFTAREVTVVVRFEDSTAGEGRADDLPGFSEFVFPVDGVREALAKKPPAGASSSGGITVIRSCPSVPLTAWIAWLSELGVRRSCRVEFRASNVKKGKGRIW</sequence>
<dbReference type="Proteomes" id="UP001230145">
    <property type="component" value="Unassembled WGS sequence"/>
</dbReference>
<comment type="caution">
    <text evidence="2">The sequence shown here is derived from an EMBL/GenBank/DDBJ whole genome shotgun (WGS) entry which is preliminary data.</text>
</comment>
<keyword evidence="3" id="KW-1185">Reference proteome</keyword>
<dbReference type="RefSeq" id="WP_307635121.1">
    <property type="nucleotide sequence ID" value="NZ_JAUSQL010000001.1"/>
</dbReference>
<evidence type="ECO:0000313" key="3">
    <source>
        <dbReference type="Proteomes" id="UP001230145"/>
    </source>
</evidence>
<accession>A0ABT9PKP0</accession>
<gene>
    <name evidence="2" type="ORF">J2S45_001706</name>
</gene>
<name>A0ABT9PKP0_9ACTO</name>
<organism evidence="2 3">
    <name type="scientific">Trueperella abortisuis</name>
    <dbReference type="NCBI Taxonomy" id="445930"/>
    <lineage>
        <taxon>Bacteria</taxon>
        <taxon>Bacillati</taxon>
        <taxon>Actinomycetota</taxon>
        <taxon>Actinomycetes</taxon>
        <taxon>Actinomycetales</taxon>
        <taxon>Actinomycetaceae</taxon>
        <taxon>Trueperella</taxon>
    </lineage>
</organism>
<evidence type="ECO:0000256" key="1">
    <source>
        <dbReference type="SAM" id="Phobius"/>
    </source>
</evidence>
<keyword evidence="1" id="KW-1133">Transmembrane helix</keyword>
<keyword evidence="1" id="KW-0812">Transmembrane</keyword>
<reference evidence="2 3" key="1">
    <citation type="submission" date="2023-07" db="EMBL/GenBank/DDBJ databases">
        <title>Sequencing the genomes of 1000 actinobacteria strains.</title>
        <authorList>
            <person name="Klenk H.-P."/>
        </authorList>
    </citation>
    <scope>NUCLEOTIDE SEQUENCE [LARGE SCALE GENOMIC DNA]</scope>
    <source>
        <strain evidence="2 3">DSM 19515</strain>
    </source>
</reference>
<keyword evidence="1" id="KW-0472">Membrane</keyword>
<evidence type="ECO:0000313" key="2">
    <source>
        <dbReference type="EMBL" id="MDP9833027.1"/>
    </source>
</evidence>
<dbReference type="EMBL" id="JAUSQL010000001">
    <property type="protein sequence ID" value="MDP9833027.1"/>
    <property type="molecule type" value="Genomic_DNA"/>
</dbReference>
<proteinExistence type="predicted"/>
<feature type="transmembrane region" description="Helical" evidence="1">
    <location>
        <begin position="6"/>
        <end position="24"/>
    </location>
</feature>
<protein>
    <submittedName>
        <fullName evidence="2">Uncharacterized protein</fullName>
    </submittedName>
</protein>